<dbReference type="InterPro" id="IPR001854">
    <property type="entry name" value="Ribosomal_uL29"/>
</dbReference>
<accession>A0A0K8MCR1</accession>
<protein>
    <recommendedName>
        <fullName evidence="4 5">Large ribosomal subunit protein uL29</fullName>
    </recommendedName>
</protein>
<dbReference type="PANTHER" id="PTHR10916">
    <property type="entry name" value="60S RIBOSOMAL PROTEIN L35/50S RIBOSOMAL PROTEIN L29"/>
    <property type="match status" value="1"/>
</dbReference>
<dbReference type="NCBIfam" id="TIGR00012">
    <property type="entry name" value="L29"/>
    <property type="match status" value="1"/>
</dbReference>
<dbReference type="EMBL" id="BBVC01000021">
    <property type="protein sequence ID" value="GAO97968.1"/>
    <property type="molecule type" value="Genomic_DNA"/>
</dbReference>
<dbReference type="PANTHER" id="PTHR10916:SF0">
    <property type="entry name" value="LARGE RIBOSOMAL SUBUNIT PROTEIN UL29C"/>
    <property type="match status" value="1"/>
</dbReference>
<dbReference type="Pfam" id="PF00831">
    <property type="entry name" value="Ribosomal_L29"/>
    <property type="match status" value="1"/>
</dbReference>
<evidence type="ECO:0000313" key="7">
    <source>
        <dbReference type="Proteomes" id="UP000036771"/>
    </source>
</evidence>
<dbReference type="Gene3D" id="1.10.287.310">
    <property type="match status" value="1"/>
</dbReference>
<keyword evidence="2 5" id="KW-0689">Ribosomal protein</keyword>
<dbReference type="GO" id="GO:0006412">
    <property type="term" value="P:translation"/>
    <property type="evidence" value="ECO:0007669"/>
    <property type="project" value="UniProtKB-UniRule"/>
</dbReference>
<dbReference type="Proteomes" id="UP000036771">
    <property type="component" value="Unassembled WGS sequence"/>
</dbReference>
<reference evidence="6 7" key="1">
    <citation type="submission" date="2015-03" db="EMBL/GenBank/DDBJ databases">
        <title>Caedibacter varicaedens, whole genome shotgun sequence.</title>
        <authorList>
            <person name="Suzuki H."/>
            <person name="Dapper A.L."/>
            <person name="Gibson A.K."/>
            <person name="Jackson C."/>
            <person name="Lee H."/>
            <person name="Pejaver V.R."/>
            <person name="Doak T."/>
            <person name="Lynch M."/>
        </authorList>
    </citation>
    <scope>NUCLEOTIDE SEQUENCE [LARGE SCALE GENOMIC DNA]</scope>
</reference>
<dbReference type="OrthoDB" id="9815192at2"/>
<dbReference type="FunFam" id="1.10.287.310:FF:000001">
    <property type="entry name" value="50S ribosomal protein L29"/>
    <property type="match status" value="1"/>
</dbReference>
<dbReference type="GO" id="GO:0022625">
    <property type="term" value="C:cytosolic large ribosomal subunit"/>
    <property type="evidence" value="ECO:0007669"/>
    <property type="project" value="TreeGrafter"/>
</dbReference>
<dbReference type="STRING" id="1629334.Cva_00611"/>
<dbReference type="CDD" id="cd00427">
    <property type="entry name" value="Ribosomal_L29_HIP"/>
    <property type="match status" value="1"/>
</dbReference>
<dbReference type="AlphaFoldDB" id="A0A0K8MCR1"/>
<dbReference type="InterPro" id="IPR036049">
    <property type="entry name" value="Ribosomal_uL29_sf"/>
</dbReference>
<evidence type="ECO:0000256" key="5">
    <source>
        <dbReference type="HAMAP-Rule" id="MF_00374"/>
    </source>
</evidence>
<gene>
    <name evidence="5 6" type="primary">rpmC</name>
    <name evidence="6" type="ORF">Cva_00611</name>
</gene>
<evidence type="ECO:0000313" key="6">
    <source>
        <dbReference type="EMBL" id="GAO97968.1"/>
    </source>
</evidence>
<keyword evidence="3 5" id="KW-0687">Ribonucleoprotein</keyword>
<comment type="caution">
    <text evidence="6">The sequence shown here is derived from an EMBL/GenBank/DDBJ whole genome shotgun (WGS) entry which is preliminary data.</text>
</comment>
<dbReference type="InterPro" id="IPR050063">
    <property type="entry name" value="Ribosomal_protein_uL29"/>
</dbReference>
<evidence type="ECO:0000256" key="3">
    <source>
        <dbReference type="ARBA" id="ARBA00023274"/>
    </source>
</evidence>
<name>A0A0K8MCR1_9PROT</name>
<proteinExistence type="inferred from homology"/>
<keyword evidence="7" id="KW-1185">Reference proteome</keyword>
<comment type="similarity">
    <text evidence="1 5">Belongs to the universal ribosomal protein uL29 family.</text>
</comment>
<dbReference type="GO" id="GO:0003735">
    <property type="term" value="F:structural constituent of ribosome"/>
    <property type="evidence" value="ECO:0007669"/>
    <property type="project" value="InterPro"/>
</dbReference>
<organism evidence="6 7">
    <name type="scientific">Caedimonas varicaedens</name>
    <dbReference type="NCBI Taxonomy" id="1629334"/>
    <lineage>
        <taxon>Bacteria</taxon>
        <taxon>Pseudomonadati</taxon>
        <taxon>Pseudomonadota</taxon>
        <taxon>Alphaproteobacteria</taxon>
        <taxon>Holosporales</taxon>
        <taxon>Caedimonadaceae</taxon>
        <taxon>Caedimonas</taxon>
    </lineage>
</organism>
<dbReference type="SUPFAM" id="SSF46561">
    <property type="entry name" value="Ribosomal protein L29 (L29p)"/>
    <property type="match status" value="1"/>
</dbReference>
<dbReference type="HAMAP" id="MF_00374">
    <property type="entry name" value="Ribosomal_uL29"/>
    <property type="match status" value="1"/>
</dbReference>
<evidence type="ECO:0000256" key="4">
    <source>
        <dbReference type="ARBA" id="ARBA00035204"/>
    </source>
</evidence>
<evidence type="ECO:0000256" key="2">
    <source>
        <dbReference type="ARBA" id="ARBA00022980"/>
    </source>
</evidence>
<evidence type="ECO:0000256" key="1">
    <source>
        <dbReference type="ARBA" id="ARBA00009254"/>
    </source>
</evidence>
<sequence length="66" mass="8085">MKADELRTKTESEIKDLIIQLRRELMNLRFQRSTNQLTSVARFRQARRDIARLKTIFRQKKQQMYS</sequence>